<feature type="region of interest" description="Disordered" evidence="1">
    <location>
        <begin position="1"/>
        <end position="26"/>
    </location>
</feature>
<proteinExistence type="predicted"/>
<name>A0A7J9E364_9ROSI</name>
<keyword evidence="3" id="KW-1185">Reference proteome</keyword>
<dbReference type="EMBL" id="JABEZW010000006">
    <property type="protein sequence ID" value="MBA0767427.1"/>
    <property type="molecule type" value="Genomic_DNA"/>
</dbReference>
<accession>A0A7J9E364</accession>
<feature type="compositionally biased region" description="Polar residues" evidence="1">
    <location>
        <begin position="1"/>
        <end position="18"/>
    </location>
</feature>
<gene>
    <name evidence="2" type="ORF">Gotri_016313</name>
</gene>
<dbReference type="InterPro" id="IPR008480">
    <property type="entry name" value="DUF761_pln"/>
</dbReference>
<evidence type="ECO:0000313" key="2">
    <source>
        <dbReference type="EMBL" id="MBA0767427.1"/>
    </source>
</evidence>
<dbReference type="AlphaFoldDB" id="A0A7J9E364"/>
<dbReference type="Proteomes" id="UP000593568">
    <property type="component" value="Unassembled WGS sequence"/>
</dbReference>
<evidence type="ECO:0000256" key="1">
    <source>
        <dbReference type="SAM" id="MobiDB-lite"/>
    </source>
</evidence>
<protein>
    <submittedName>
        <fullName evidence="2">Uncharacterized protein</fullName>
    </submittedName>
</protein>
<organism evidence="2 3">
    <name type="scientific">Gossypium trilobum</name>
    <dbReference type="NCBI Taxonomy" id="34281"/>
    <lineage>
        <taxon>Eukaryota</taxon>
        <taxon>Viridiplantae</taxon>
        <taxon>Streptophyta</taxon>
        <taxon>Embryophyta</taxon>
        <taxon>Tracheophyta</taxon>
        <taxon>Spermatophyta</taxon>
        <taxon>Magnoliopsida</taxon>
        <taxon>eudicotyledons</taxon>
        <taxon>Gunneridae</taxon>
        <taxon>Pentapetalae</taxon>
        <taxon>rosids</taxon>
        <taxon>malvids</taxon>
        <taxon>Malvales</taxon>
        <taxon>Malvaceae</taxon>
        <taxon>Malvoideae</taxon>
        <taxon>Gossypium</taxon>
    </lineage>
</organism>
<comment type="caution">
    <text evidence="2">The sequence shown here is derived from an EMBL/GenBank/DDBJ whole genome shotgun (WGS) entry which is preliminary data.</text>
</comment>
<sequence length="77" mass="8893">MKNDSDSIQTPKIPQQNVDKSKDNKGMVKMEEKAAKKWSVEEVNQSAEAFIQKLSRRLLLQRLQSIENPHQMLEKGL</sequence>
<dbReference type="Pfam" id="PF05553">
    <property type="entry name" value="DUF761"/>
    <property type="match status" value="1"/>
</dbReference>
<reference evidence="2 3" key="1">
    <citation type="journal article" date="2019" name="Genome Biol. Evol.">
        <title>Insights into the evolution of the New World diploid cottons (Gossypium, subgenus Houzingenia) based on genome sequencing.</title>
        <authorList>
            <person name="Grover C.E."/>
            <person name="Arick M.A. 2nd"/>
            <person name="Thrash A."/>
            <person name="Conover J.L."/>
            <person name="Sanders W.S."/>
            <person name="Peterson D.G."/>
            <person name="Frelichowski J.E."/>
            <person name="Scheffler J.A."/>
            <person name="Scheffler B.E."/>
            <person name="Wendel J.F."/>
        </authorList>
    </citation>
    <scope>NUCLEOTIDE SEQUENCE [LARGE SCALE GENOMIC DNA]</scope>
    <source>
        <strain evidence="2">8</strain>
        <tissue evidence="2">Leaf</tissue>
    </source>
</reference>
<evidence type="ECO:0000313" key="3">
    <source>
        <dbReference type="Proteomes" id="UP000593568"/>
    </source>
</evidence>